<proteinExistence type="predicted"/>
<dbReference type="AlphaFoldDB" id="A0A8J8FG46"/>
<dbReference type="EMBL" id="WHPF01000012">
    <property type="protein sequence ID" value="NNV56995.1"/>
    <property type="molecule type" value="Genomic_DNA"/>
</dbReference>
<organism evidence="1 2">
    <name type="scientific">Limnovirga soli</name>
    <dbReference type="NCBI Taxonomy" id="2656915"/>
    <lineage>
        <taxon>Bacteria</taxon>
        <taxon>Pseudomonadati</taxon>
        <taxon>Bacteroidota</taxon>
        <taxon>Chitinophagia</taxon>
        <taxon>Chitinophagales</taxon>
        <taxon>Chitinophagaceae</taxon>
        <taxon>Limnovirga</taxon>
    </lineage>
</organism>
<name>A0A8J8FG46_9BACT</name>
<evidence type="ECO:0000313" key="2">
    <source>
        <dbReference type="Proteomes" id="UP000598971"/>
    </source>
</evidence>
<keyword evidence="2" id="KW-1185">Reference proteome</keyword>
<sequence length="142" mass="15626">MKNTKLKKIVLTVLSVFVLLVAVLAVHIYMVTKPATDAHTKVMARLDFKQTILPADASTITNWLYQQKGVEHVLCNPKTNIVVFTYYPVQNNADVIAANLKANLHYNLVRYKPTAAEMQGGCPVAAGSATARIYSSISNILH</sequence>
<dbReference type="RefSeq" id="WP_171608943.1">
    <property type="nucleotide sequence ID" value="NZ_WHPF01000012.1"/>
</dbReference>
<evidence type="ECO:0000313" key="1">
    <source>
        <dbReference type="EMBL" id="NNV56995.1"/>
    </source>
</evidence>
<reference evidence="1" key="1">
    <citation type="submission" date="2019-10" db="EMBL/GenBank/DDBJ databases">
        <title>Draft genome sequence of Panacibacter sp. KCS-6.</title>
        <authorList>
            <person name="Yim K.J."/>
        </authorList>
    </citation>
    <scope>NUCLEOTIDE SEQUENCE</scope>
    <source>
        <strain evidence="1">KCS-6</strain>
    </source>
</reference>
<protein>
    <submittedName>
        <fullName evidence="1">Uncharacterized protein</fullName>
    </submittedName>
</protein>
<accession>A0A8J8FG46</accession>
<dbReference type="Proteomes" id="UP000598971">
    <property type="component" value="Unassembled WGS sequence"/>
</dbReference>
<comment type="caution">
    <text evidence="1">The sequence shown here is derived from an EMBL/GenBank/DDBJ whole genome shotgun (WGS) entry which is preliminary data.</text>
</comment>
<gene>
    <name evidence="1" type="ORF">GD597_16095</name>
</gene>